<reference evidence="2" key="1">
    <citation type="submission" date="2021-07" db="EMBL/GenBank/DDBJ databases">
        <title>Candidatus Kaistella beijingensis sp. nov. isolated from a municipal wastewater treatment plant is involved in sludge foaming.</title>
        <authorList>
            <person name="Song Y."/>
            <person name="Liu S.-J."/>
        </authorList>
    </citation>
    <scope>NUCLEOTIDE SEQUENCE</scope>
    <source>
        <strain evidence="2">DSM 43998</strain>
    </source>
</reference>
<evidence type="ECO:0000259" key="1">
    <source>
        <dbReference type="PROSITE" id="PS51462"/>
    </source>
</evidence>
<dbReference type="Gene3D" id="3.90.79.10">
    <property type="entry name" value="Nucleoside Triphosphate Pyrophosphohydrolase"/>
    <property type="match status" value="1"/>
</dbReference>
<dbReference type="PANTHER" id="PTHR43736:SF4">
    <property type="entry name" value="SLR1690 PROTEIN"/>
    <property type="match status" value="1"/>
</dbReference>
<sequence length="233" mass="25523">MPYRSTVHESLAAVFQVRQLRTTSAGRPELAVLLWQRALDPERGTWALPGGRVCDDEDIETSARRQLAEKVDVCEVSHLEQLSVFSDPDRVPGERRIASAFLGLVPATTDPRLPTDTSWHSVAALPPTSFDHGVLVAEARARLAAKLSYTNIAFGLAPPVFTMSELREIYRAALGYDVDSTNLQRVLNRRKVLSPTGDTAPPGPTGGRPATMYRFTDSSLRVTDEFAALRPPG</sequence>
<dbReference type="PANTHER" id="PTHR43736">
    <property type="entry name" value="ADP-RIBOSE PYROPHOSPHATASE"/>
    <property type="match status" value="1"/>
</dbReference>
<dbReference type="SUPFAM" id="SSF55811">
    <property type="entry name" value="Nudix"/>
    <property type="match status" value="1"/>
</dbReference>
<dbReference type="Proteomes" id="UP000887023">
    <property type="component" value="Chromosome"/>
</dbReference>
<dbReference type="InterPro" id="IPR036390">
    <property type="entry name" value="WH_DNA-bd_sf"/>
</dbReference>
<dbReference type="InterPro" id="IPR036388">
    <property type="entry name" value="WH-like_DNA-bd_sf"/>
</dbReference>
<dbReference type="CDD" id="cd18873">
    <property type="entry name" value="NUDIX_NadM_like"/>
    <property type="match status" value="1"/>
</dbReference>
<dbReference type="PROSITE" id="PS51462">
    <property type="entry name" value="NUDIX"/>
    <property type="match status" value="1"/>
</dbReference>
<feature type="domain" description="Nudix hydrolase" evidence="1">
    <location>
        <begin position="6"/>
        <end position="149"/>
    </location>
</feature>
<dbReference type="Pfam" id="PF21906">
    <property type="entry name" value="WHD_NrtR"/>
    <property type="match status" value="1"/>
</dbReference>
<evidence type="ECO:0000313" key="2">
    <source>
        <dbReference type="EMBL" id="QXQ15139.1"/>
    </source>
</evidence>
<gene>
    <name evidence="2" type="ORF">KV203_07290</name>
</gene>
<dbReference type="SUPFAM" id="SSF46785">
    <property type="entry name" value="Winged helix' DNA-binding domain"/>
    <property type="match status" value="1"/>
</dbReference>
<dbReference type="RefSeq" id="WP_066473233.1">
    <property type="nucleotide sequence ID" value="NZ_CBCRUZ010000019.1"/>
</dbReference>
<dbReference type="Gene3D" id="1.10.10.10">
    <property type="entry name" value="Winged helix-like DNA-binding domain superfamily/Winged helix DNA-binding domain"/>
    <property type="match status" value="1"/>
</dbReference>
<protein>
    <submittedName>
        <fullName evidence="2">NUDIX hydrolase</fullName>
    </submittedName>
</protein>
<proteinExistence type="predicted"/>
<keyword evidence="2" id="KW-0378">Hydrolase</keyword>
<organism evidence="2 3">
    <name type="scientific">Skermania pinensis</name>
    <dbReference type="NCBI Taxonomy" id="39122"/>
    <lineage>
        <taxon>Bacteria</taxon>
        <taxon>Bacillati</taxon>
        <taxon>Actinomycetota</taxon>
        <taxon>Actinomycetes</taxon>
        <taxon>Mycobacteriales</taxon>
        <taxon>Gordoniaceae</taxon>
        <taxon>Skermania</taxon>
    </lineage>
</organism>
<evidence type="ECO:0000313" key="3">
    <source>
        <dbReference type="Proteomes" id="UP000887023"/>
    </source>
</evidence>
<name>A0ABX8SDV7_9ACTN</name>
<dbReference type="InterPro" id="IPR000086">
    <property type="entry name" value="NUDIX_hydrolase_dom"/>
</dbReference>
<dbReference type="Pfam" id="PF00293">
    <property type="entry name" value="NUDIX"/>
    <property type="match status" value="1"/>
</dbReference>
<keyword evidence="3" id="KW-1185">Reference proteome</keyword>
<dbReference type="EMBL" id="CP079105">
    <property type="protein sequence ID" value="QXQ15139.1"/>
    <property type="molecule type" value="Genomic_DNA"/>
</dbReference>
<dbReference type="InterPro" id="IPR054105">
    <property type="entry name" value="WHD_NrtR"/>
</dbReference>
<accession>A0ABX8SDV7</accession>
<dbReference type="GO" id="GO:0016787">
    <property type="term" value="F:hydrolase activity"/>
    <property type="evidence" value="ECO:0007669"/>
    <property type="project" value="UniProtKB-KW"/>
</dbReference>
<dbReference type="InterPro" id="IPR015797">
    <property type="entry name" value="NUDIX_hydrolase-like_dom_sf"/>
</dbReference>